<feature type="binding site" evidence="2">
    <location>
        <position position="173"/>
    </location>
    <ligand>
        <name>Mn(2+)</name>
        <dbReference type="ChEBI" id="CHEBI:29035"/>
        <label>1</label>
    </ligand>
</feature>
<feature type="domain" description="Peptidase M20 dimerisation" evidence="3">
    <location>
        <begin position="224"/>
        <end position="324"/>
    </location>
</feature>
<feature type="binding site" evidence="2">
    <location>
        <position position="137"/>
    </location>
    <ligand>
        <name>Mn(2+)</name>
        <dbReference type="ChEBI" id="CHEBI:29035"/>
        <label>2</label>
    </ligand>
</feature>
<dbReference type="RefSeq" id="WP_103788517.1">
    <property type="nucleotide sequence ID" value="NZ_PQVF01000005.1"/>
</dbReference>
<dbReference type="AlphaFoldDB" id="A0A2S5A3L6"/>
<evidence type="ECO:0000256" key="2">
    <source>
        <dbReference type="PIRSR" id="PIRSR005962-1"/>
    </source>
</evidence>
<dbReference type="GO" id="GO:0046872">
    <property type="term" value="F:metal ion binding"/>
    <property type="evidence" value="ECO:0007669"/>
    <property type="project" value="UniProtKB-KW"/>
</dbReference>
<keyword evidence="2" id="KW-0464">Manganese</keyword>
<dbReference type="GO" id="GO:0050118">
    <property type="term" value="F:N-acetyldiaminopimelate deacetylase activity"/>
    <property type="evidence" value="ECO:0007669"/>
    <property type="project" value="UniProtKB-ARBA"/>
</dbReference>
<dbReference type="SUPFAM" id="SSF53187">
    <property type="entry name" value="Zn-dependent exopeptidases"/>
    <property type="match status" value="1"/>
</dbReference>
<keyword evidence="2" id="KW-0479">Metal-binding</keyword>
<dbReference type="Gene3D" id="3.40.630.10">
    <property type="entry name" value="Zn peptidases"/>
    <property type="match status" value="1"/>
</dbReference>
<name>A0A2S5A3L6_9SPHI</name>
<dbReference type="Pfam" id="PF01546">
    <property type="entry name" value="Peptidase_M20"/>
    <property type="match status" value="1"/>
</dbReference>
<comment type="cofactor">
    <cofactor evidence="2">
        <name>Mn(2+)</name>
        <dbReference type="ChEBI" id="CHEBI:29035"/>
    </cofactor>
    <text evidence="2">The Mn(2+) ion enhances activity.</text>
</comment>
<proteinExistence type="predicted"/>
<dbReference type="EMBL" id="PQVF01000005">
    <property type="protein sequence ID" value="POY36907.1"/>
    <property type="molecule type" value="Genomic_DNA"/>
</dbReference>
<dbReference type="InterPro" id="IPR017439">
    <property type="entry name" value="Amidohydrolase"/>
</dbReference>
<evidence type="ECO:0000313" key="4">
    <source>
        <dbReference type="EMBL" id="POY36907.1"/>
    </source>
</evidence>
<protein>
    <submittedName>
        <fullName evidence="4">Amidohydrolase</fullName>
    </submittedName>
</protein>
<comment type="caution">
    <text evidence="4">The sequence shown here is derived from an EMBL/GenBank/DDBJ whole genome shotgun (WGS) entry which is preliminary data.</text>
</comment>
<evidence type="ECO:0000259" key="3">
    <source>
        <dbReference type="Pfam" id="PF07687"/>
    </source>
</evidence>
<dbReference type="GO" id="GO:0019877">
    <property type="term" value="P:diaminopimelate biosynthetic process"/>
    <property type="evidence" value="ECO:0007669"/>
    <property type="project" value="UniProtKB-ARBA"/>
</dbReference>
<organism evidence="4 5">
    <name type="scientific">Solitalea longa</name>
    <dbReference type="NCBI Taxonomy" id="2079460"/>
    <lineage>
        <taxon>Bacteria</taxon>
        <taxon>Pseudomonadati</taxon>
        <taxon>Bacteroidota</taxon>
        <taxon>Sphingobacteriia</taxon>
        <taxon>Sphingobacteriales</taxon>
        <taxon>Sphingobacteriaceae</taxon>
        <taxon>Solitalea</taxon>
    </lineage>
</organism>
<dbReference type="Gene3D" id="3.30.70.360">
    <property type="match status" value="1"/>
</dbReference>
<feature type="binding site" evidence="2">
    <location>
        <position position="204"/>
    </location>
    <ligand>
        <name>Mn(2+)</name>
        <dbReference type="ChEBI" id="CHEBI:29035"/>
        <label>2</label>
    </ligand>
</feature>
<dbReference type="NCBIfam" id="TIGR01891">
    <property type="entry name" value="amidohydrolases"/>
    <property type="match status" value="1"/>
</dbReference>
<feature type="binding site" evidence="2">
    <location>
        <position position="408"/>
    </location>
    <ligand>
        <name>Mn(2+)</name>
        <dbReference type="ChEBI" id="CHEBI:29035"/>
        <label>2</label>
    </ligand>
</feature>
<dbReference type="PANTHER" id="PTHR11014">
    <property type="entry name" value="PEPTIDASE M20 FAMILY MEMBER"/>
    <property type="match status" value="1"/>
</dbReference>
<dbReference type="Pfam" id="PF07687">
    <property type="entry name" value="M20_dimer"/>
    <property type="match status" value="1"/>
</dbReference>
<dbReference type="PIRSF" id="PIRSF005962">
    <property type="entry name" value="Pept_M20D_amidohydro"/>
    <property type="match status" value="1"/>
</dbReference>
<accession>A0A2S5A3L6</accession>
<dbReference type="OrthoDB" id="9776731at2"/>
<dbReference type="InterPro" id="IPR011650">
    <property type="entry name" value="Peptidase_M20_dimer"/>
</dbReference>
<keyword evidence="1 4" id="KW-0378">Hydrolase</keyword>
<dbReference type="Proteomes" id="UP000236893">
    <property type="component" value="Unassembled WGS sequence"/>
</dbReference>
<reference evidence="4 5" key="1">
    <citation type="submission" date="2018-01" db="EMBL/GenBank/DDBJ databases">
        <authorList>
            <person name="Gaut B.S."/>
            <person name="Morton B.R."/>
            <person name="Clegg M.T."/>
            <person name="Duvall M.R."/>
        </authorList>
    </citation>
    <scope>NUCLEOTIDE SEQUENCE [LARGE SCALE GENOMIC DNA]</scope>
    <source>
        <strain evidence="4 5">HR-AV</strain>
    </source>
</reference>
<feature type="binding site" evidence="2">
    <location>
        <position position="139"/>
    </location>
    <ligand>
        <name>Mn(2+)</name>
        <dbReference type="ChEBI" id="CHEBI:29035"/>
        <label>2</label>
    </ligand>
</feature>
<dbReference type="InterPro" id="IPR036264">
    <property type="entry name" value="Bact_exopeptidase_dim_dom"/>
</dbReference>
<dbReference type="PANTHER" id="PTHR11014:SF63">
    <property type="entry name" value="METALLOPEPTIDASE, PUTATIVE (AFU_ORTHOLOGUE AFUA_6G09600)-RELATED"/>
    <property type="match status" value="1"/>
</dbReference>
<evidence type="ECO:0000313" key="5">
    <source>
        <dbReference type="Proteomes" id="UP000236893"/>
    </source>
</evidence>
<gene>
    <name evidence="4" type="ORF">C3K47_07530</name>
</gene>
<dbReference type="SUPFAM" id="SSF55031">
    <property type="entry name" value="Bacterial exopeptidase dimerisation domain"/>
    <property type="match status" value="1"/>
</dbReference>
<evidence type="ECO:0000256" key="1">
    <source>
        <dbReference type="ARBA" id="ARBA00022801"/>
    </source>
</evidence>
<keyword evidence="5" id="KW-1185">Reference proteome</keyword>
<dbReference type="FunFam" id="3.30.70.360:FF:000001">
    <property type="entry name" value="N-acetyldiaminopimelate deacetylase"/>
    <property type="match status" value="1"/>
</dbReference>
<sequence>MKKSYLLIPIACISISFEAFSQQKQDLRNTVNQKADAIEQQVINWRRDFHANPELGNREIKTAEKIATFLRSLGLEVKTGVAKTGVVALLKGAKPGPTVGLRADIDALPVTERTPVAFASKIHTIYNGQDVGVMHACGHDSHTAILMGVAEILTSMKDQLHGNVKFIFQPAEEGVPPGEVGGAEQMVKEGVLENPHVDVIFGLHINSQTEAGTITYRPGAIMAGVNDMKIVVKGKGAHGAAPWSSVDPVVTAAQIITSLQTVVSRNIDITENPAIVTIGGIKGGTRFNIIPEEVELIGTIRTFTAEDDQLTKERIKTIATKTAESMGATADVKIPFSASYPVTFNDPALTALMLPSLQLTAGEDNVILRKPMTGSEDFSFFAKKVPGLYFFLGGMEKGKKPEEVASHHTADFYIDESGFKLGVKALANLTIDYMNKTAQ</sequence>
<dbReference type="InterPro" id="IPR002933">
    <property type="entry name" value="Peptidase_M20"/>
</dbReference>